<evidence type="ECO:0000256" key="1">
    <source>
        <dbReference type="SAM" id="Phobius"/>
    </source>
</evidence>
<keyword evidence="1" id="KW-0472">Membrane</keyword>
<feature type="transmembrane region" description="Helical" evidence="1">
    <location>
        <begin position="204"/>
        <end position="223"/>
    </location>
</feature>
<dbReference type="PANTHER" id="PTHR31963:SF28">
    <property type="entry name" value="GUSTATORY RECEPTOR"/>
    <property type="match status" value="1"/>
</dbReference>
<keyword evidence="1" id="KW-0812">Transmembrane</keyword>
<evidence type="ECO:0008006" key="6">
    <source>
        <dbReference type="Google" id="ProtNLM"/>
    </source>
</evidence>
<keyword evidence="2" id="KW-1185">Reference proteome</keyword>
<dbReference type="GeneID" id="110805022"/>
<reference evidence="3 4" key="2">
    <citation type="submission" date="2025-05" db="UniProtKB">
        <authorList>
            <consortium name="RefSeq"/>
        </authorList>
    </citation>
    <scope>IDENTIFICATION</scope>
    <source>
        <tissue evidence="3 4">Leaf</tissue>
    </source>
</reference>
<evidence type="ECO:0000313" key="3">
    <source>
        <dbReference type="RefSeq" id="XP_021866308.2"/>
    </source>
</evidence>
<evidence type="ECO:0000313" key="4">
    <source>
        <dbReference type="RefSeq" id="XP_021866309.2"/>
    </source>
</evidence>
<dbReference type="InterPro" id="IPR021924">
    <property type="entry name" value="DUF3537"/>
</dbReference>
<dbReference type="PANTHER" id="PTHR31963">
    <property type="entry name" value="RAS GUANINE NUCLEOTIDE EXCHANGE FACTOR K"/>
    <property type="match status" value="1"/>
</dbReference>
<feature type="transmembrane region" description="Helical" evidence="1">
    <location>
        <begin position="294"/>
        <end position="313"/>
    </location>
</feature>
<evidence type="ECO:0000313" key="5">
    <source>
        <dbReference type="RefSeq" id="XP_021866310.2"/>
    </source>
</evidence>
<reference evidence="2" key="1">
    <citation type="journal article" date="2021" name="Nat. Commun.">
        <title>Genomic analyses provide insights into spinach domestication and the genetic basis of agronomic traits.</title>
        <authorList>
            <person name="Cai X."/>
            <person name="Sun X."/>
            <person name="Xu C."/>
            <person name="Sun H."/>
            <person name="Wang X."/>
            <person name="Ge C."/>
            <person name="Zhang Z."/>
            <person name="Wang Q."/>
            <person name="Fei Z."/>
            <person name="Jiao C."/>
            <person name="Wang Q."/>
        </authorList>
    </citation>
    <scope>NUCLEOTIDE SEQUENCE [LARGE SCALE GENOMIC DNA]</scope>
    <source>
        <strain evidence="2">cv. Varoflay</strain>
    </source>
</reference>
<name>A0A9R0JE83_SPIOL</name>
<protein>
    <recommendedName>
        <fullName evidence="6">Gustatory receptor</fullName>
    </recommendedName>
</protein>
<proteinExistence type="predicted"/>
<keyword evidence="1" id="KW-1133">Transmembrane helix</keyword>
<evidence type="ECO:0000313" key="2">
    <source>
        <dbReference type="Proteomes" id="UP000813463"/>
    </source>
</evidence>
<dbReference type="RefSeq" id="XP_021866310.2">
    <property type="nucleotide sequence ID" value="XM_022010618.2"/>
</dbReference>
<dbReference type="RefSeq" id="XP_021866309.2">
    <property type="nucleotide sequence ID" value="XM_022010617.2"/>
</dbReference>
<feature type="transmembrane region" description="Helical" evidence="1">
    <location>
        <begin position="153"/>
        <end position="170"/>
    </location>
</feature>
<dbReference type="RefSeq" id="XP_021866308.2">
    <property type="nucleotide sequence ID" value="XM_022010616.2"/>
</dbReference>
<feature type="transmembrane region" description="Helical" evidence="1">
    <location>
        <begin position="61"/>
        <end position="81"/>
    </location>
</feature>
<feature type="transmembrane region" description="Helical" evidence="1">
    <location>
        <begin position="257"/>
        <end position="274"/>
    </location>
</feature>
<dbReference type="KEGG" id="soe:110805022"/>
<accession>A0A9R0JE83</accession>
<gene>
    <name evidence="3 4 5" type="primary">LOC110805022</name>
</gene>
<organism evidence="2 4">
    <name type="scientific">Spinacia oleracea</name>
    <name type="common">Spinach</name>
    <dbReference type="NCBI Taxonomy" id="3562"/>
    <lineage>
        <taxon>Eukaryota</taxon>
        <taxon>Viridiplantae</taxon>
        <taxon>Streptophyta</taxon>
        <taxon>Embryophyta</taxon>
        <taxon>Tracheophyta</taxon>
        <taxon>Spermatophyta</taxon>
        <taxon>Magnoliopsida</taxon>
        <taxon>eudicotyledons</taxon>
        <taxon>Gunneridae</taxon>
        <taxon>Pentapetalae</taxon>
        <taxon>Caryophyllales</taxon>
        <taxon>Chenopodiaceae</taxon>
        <taxon>Chenopodioideae</taxon>
        <taxon>Anserineae</taxon>
        <taxon>Spinacia</taxon>
    </lineage>
</organism>
<sequence length="443" mass="49918">MAVSLPPSHYSPLEEQWYNPDSAQTETLILPLKHSLRRLKTFLRFLGFIHDSRFSLSLSSFSFLLFGIAAPSLIIVFFYCGSGSASASACRKYHIKGFELETLFFQATAAAVSLLCFSLNFRKYGLRVFLFVDNYQQNVDRFQFEYIPKIDNFFRSLAVWVLPCVILKTAREIVRVIYVHNDSLVQSMMVVFVLLVSWTYTATVYLTGSALFSLVCNLQVIHFEKYKNLLDRNLDVLVYIEEHSRLTFNLSKISHRFRIFLILEFLIVTASQIVTLLETTGNNGTINFINAADFAISSIVQVVGIIICLHAAAKISHRAQSLASFASRWHALLTCRSNETLGASENGGNLNVTGSAVAAMNYPESDMDSVDYILPPINEEMNSNVSSYLKRQAFVMYMQSNPGGVTIFGWTVNRAFMDTIFCVELTVVTFVLGKTLTFTTNNT</sequence>
<dbReference type="Pfam" id="PF12056">
    <property type="entry name" value="DUF3537"/>
    <property type="match status" value="1"/>
</dbReference>
<dbReference type="Proteomes" id="UP000813463">
    <property type="component" value="Chromosome 5"/>
</dbReference>
<dbReference type="AlphaFoldDB" id="A0A9R0JE83"/>